<dbReference type="RefSeq" id="WP_019958722.1">
    <property type="nucleotide sequence ID" value="NZ_CP091512.1"/>
</dbReference>
<dbReference type="PANTHER" id="PTHR35936">
    <property type="entry name" value="MEMBRANE-BOUND LYTIC MUREIN TRANSGLYCOSYLASE F"/>
    <property type="match status" value="1"/>
</dbReference>
<dbReference type="EMBL" id="CP091512">
    <property type="protein sequence ID" value="UOO91684.1"/>
    <property type="molecule type" value="Genomic_DNA"/>
</dbReference>
<dbReference type="InterPro" id="IPR001638">
    <property type="entry name" value="Solute-binding_3/MltF_N"/>
</dbReference>
<dbReference type="CDD" id="cd13624">
    <property type="entry name" value="PBP2_Arg_Lys_His"/>
    <property type="match status" value="1"/>
</dbReference>
<evidence type="ECO:0000259" key="3">
    <source>
        <dbReference type="SMART" id="SM00062"/>
    </source>
</evidence>
<accession>A0ABY4E8T3</accession>
<name>A0ABY4E8T3_VITST</name>
<dbReference type="PROSITE" id="PS51257">
    <property type="entry name" value="PROKAR_LIPOPROTEIN"/>
    <property type="match status" value="1"/>
</dbReference>
<dbReference type="SMART" id="SM00079">
    <property type="entry name" value="PBPe"/>
    <property type="match status" value="1"/>
</dbReference>
<reference evidence="5" key="1">
    <citation type="submission" date="2021-12" db="EMBL/GenBank/DDBJ databases">
        <authorList>
            <person name="Veyrier F.J."/>
        </authorList>
    </citation>
    <scope>NUCLEOTIDE SEQUENCE</scope>
    <source>
        <strain evidence="5">SAG 1488-6</strain>
    </source>
</reference>
<organism evidence="5 6">
    <name type="scientific">Vitreoscilla stercoraria</name>
    <dbReference type="NCBI Taxonomy" id="61"/>
    <lineage>
        <taxon>Bacteria</taxon>
        <taxon>Pseudomonadati</taxon>
        <taxon>Pseudomonadota</taxon>
        <taxon>Betaproteobacteria</taxon>
        <taxon>Neisseriales</taxon>
        <taxon>Neisseriaceae</taxon>
        <taxon>Vitreoscilla</taxon>
    </lineage>
</organism>
<evidence type="ECO:0000313" key="6">
    <source>
        <dbReference type="Proteomes" id="UP000832034"/>
    </source>
</evidence>
<gene>
    <name evidence="5" type="ORF">LVJ81_08540</name>
</gene>
<evidence type="ECO:0000256" key="2">
    <source>
        <dbReference type="SAM" id="SignalP"/>
    </source>
</evidence>
<dbReference type="PANTHER" id="PTHR35936:SF17">
    <property type="entry name" value="ARGININE-BINDING EXTRACELLULAR PROTEIN ARTP"/>
    <property type="match status" value="1"/>
</dbReference>
<feature type="chain" id="PRO_5045739373" evidence="2">
    <location>
        <begin position="23"/>
        <end position="284"/>
    </location>
</feature>
<sequence length="284" mass="30033">MQMISKTSFSLCTIAAALLLSACGGKEPAAPANSAGAAPAADTSNVVYTVGSDATYAPFEYQDDKGQVIGFSQEVIQAVADKAGIKIQIVNKPWEGIFETLNTGDSDIVSSSVTITEERKAQMDFSEPYFEATQMIAINDNKGADIKSFADLKNGKHLVSVQTGTTGDIVSQKLMGADSKQIKRFESMPLALKELLAGGVDASVGDNGVVQNFVTNNPGAKLRTLVDPTFEKEYYGFAVKKGRSDDLLNKINTGLAGIKSDGTYDKIYAKWFATAAAPAASATN</sequence>
<dbReference type="SUPFAM" id="SSF53850">
    <property type="entry name" value="Periplasmic binding protein-like II"/>
    <property type="match status" value="1"/>
</dbReference>
<keyword evidence="1 2" id="KW-0732">Signal</keyword>
<proteinExistence type="predicted"/>
<feature type="signal peptide" evidence="2">
    <location>
        <begin position="1"/>
        <end position="22"/>
    </location>
</feature>
<evidence type="ECO:0000256" key="1">
    <source>
        <dbReference type="ARBA" id="ARBA00022729"/>
    </source>
</evidence>
<evidence type="ECO:0000313" key="5">
    <source>
        <dbReference type="EMBL" id="UOO91684.1"/>
    </source>
</evidence>
<keyword evidence="6" id="KW-1185">Reference proteome</keyword>
<dbReference type="Gene3D" id="3.40.190.10">
    <property type="entry name" value="Periplasmic binding protein-like II"/>
    <property type="match status" value="2"/>
</dbReference>
<feature type="domain" description="Ionotropic glutamate receptor C-terminal" evidence="4">
    <location>
        <begin position="47"/>
        <end position="274"/>
    </location>
</feature>
<evidence type="ECO:0000259" key="4">
    <source>
        <dbReference type="SMART" id="SM00079"/>
    </source>
</evidence>
<reference evidence="5" key="2">
    <citation type="journal article" date="2022" name="Res Sq">
        <title>Evolution of multicellular longitudinally dividing oral cavity symbionts (Neisseriaceae).</title>
        <authorList>
            <person name="Nyongesa S."/>
            <person name="Weber P."/>
            <person name="Bernet E."/>
            <person name="Pullido F."/>
            <person name="Nieckarz M."/>
            <person name="Delaby M."/>
            <person name="Nieves C."/>
            <person name="Viehboeck T."/>
            <person name="Krause N."/>
            <person name="Rivera-Millot A."/>
            <person name="Nakamura A."/>
            <person name="Vischer N."/>
            <person name="VanNieuwenhze M."/>
            <person name="Brun Y."/>
            <person name="Cava F."/>
            <person name="Bulgheresi S."/>
            <person name="Veyrier F."/>
        </authorList>
    </citation>
    <scope>NUCLEOTIDE SEQUENCE</scope>
    <source>
        <strain evidence="5">SAG 1488-6</strain>
    </source>
</reference>
<protein>
    <submittedName>
        <fullName evidence="5">Basic amino acid ABC transporter substrate-binding protein</fullName>
    </submittedName>
</protein>
<feature type="domain" description="Solute-binding protein family 3/N-terminal" evidence="3">
    <location>
        <begin position="47"/>
        <end position="275"/>
    </location>
</feature>
<dbReference type="InterPro" id="IPR001320">
    <property type="entry name" value="Iontro_rcpt_C"/>
</dbReference>
<dbReference type="Pfam" id="PF00497">
    <property type="entry name" value="SBP_bac_3"/>
    <property type="match status" value="1"/>
</dbReference>
<dbReference type="SMART" id="SM00062">
    <property type="entry name" value="PBPb"/>
    <property type="match status" value="1"/>
</dbReference>
<dbReference type="Proteomes" id="UP000832034">
    <property type="component" value="Chromosome"/>
</dbReference>